<dbReference type="OMA" id="THWIKDF"/>
<evidence type="ECO:0000256" key="1">
    <source>
        <dbReference type="SAM" id="Phobius"/>
    </source>
</evidence>
<evidence type="ECO:0000313" key="3">
    <source>
        <dbReference type="Proteomes" id="UP000007801"/>
    </source>
</evidence>
<organism evidence="2 3">
    <name type="scientific">Drosophila ananassae</name>
    <name type="common">Fruit fly</name>
    <dbReference type="NCBI Taxonomy" id="7217"/>
    <lineage>
        <taxon>Eukaryota</taxon>
        <taxon>Metazoa</taxon>
        <taxon>Ecdysozoa</taxon>
        <taxon>Arthropoda</taxon>
        <taxon>Hexapoda</taxon>
        <taxon>Insecta</taxon>
        <taxon>Pterygota</taxon>
        <taxon>Neoptera</taxon>
        <taxon>Endopterygota</taxon>
        <taxon>Diptera</taxon>
        <taxon>Brachycera</taxon>
        <taxon>Muscomorpha</taxon>
        <taxon>Ephydroidea</taxon>
        <taxon>Drosophilidae</taxon>
        <taxon>Drosophila</taxon>
        <taxon>Sophophora</taxon>
    </lineage>
</organism>
<feature type="transmembrane region" description="Helical" evidence="1">
    <location>
        <begin position="106"/>
        <end position="123"/>
    </location>
</feature>
<dbReference type="OrthoDB" id="7854524at2759"/>
<protein>
    <submittedName>
        <fullName evidence="2">Uncharacterized protein</fullName>
    </submittedName>
</protein>
<sequence>MDELLEIGNAYLNSIGLPAEWHRHWSNIQNVLMDQDENGRPLNLPDVEVVPLHTFHLQEVNPALSAAGDGPHNNPPPLGQNEGILGPALIIFRHRRLRVPFFSFERLMPVVILFSGVIFRKILNHFGIDISQAFLFGLSYNTHFVIFQCIMSFATHWIKDFLGD</sequence>
<dbReference type="InParanoid" id="B3MM02"/>
<dbReference type="GeneID" id="6497177"/>
<keyword evidence="1" id="KW-0812">Transmembrane</keyword>
<dbReference type="AlphaFoldDB" id="B3MM02"/>
<dbReference type="KEGG" id="dan:6497177"/>
<gene>
    <name evidence="2" type="primary">Dana\GF14350</name>
    <name evidence="2" type="synonym">dana_GLEANR_15112</name>
    <name evidence="2" type="ORF">GF14350</name>
</gene>
<name>B3MM02_DROAN</name>
<dbReference type="eggNOG" id="ENOG502T8KB">
    <property type="taxonomic scope" value="Eukaryota"/>
</dbReference>
<keyword evidence="3" id="KW-1185">Reference proteome</keyword>
<dbReference type="EMBL" id="CH902620">
    <property type="protein sequence ID" value="EDV31830.1"/>
    <property type="molecule type" value="Genomic_DNA"/>
</dbReference>
<dbReference type="Proteomes" id="UP000007801">
    <property type="component" value="Unassembled WGS sequence"/>
</dbReference>
<proteinExistence type="predicted"/>
<reference evidence="2 3" key="1">
    <citation type="journal article" date="2007" name="Nature">
        <title>Evolution of genes and genomes on the Drosophila phylogeny.</title>
        <authorList>
            <consortium name="Drosophila 12 Genomes Consortium"/>
            <person name="Clark A.G."/>
            <person name="Eisen M.B."/>
            <person name="Smith D.R."/>
            <person name="Bergman C.M."/>
            <person name="Oliver B."/>
            <person name="Markow T.A."/>
            <person name="Kaufman T.C."/>
            <person name="Kellis M."/>
            <person name="Gelbart W."/>
            <person name="Iyer V.N."/>
            <person name="Pollard D.A."/>
            <person name="Sackton T.B."/>
            <person name="Larracuente A.M."/>
            <person name="Singh N.D."/>
            <person name="Abad J.P."/>
            <person name="Abt D.N."/>
            <person name="Adryan B."/>
            <person name="Aguade M."/>
            <person name="Akashi H."/>
            <person name="Anderson W.W."/>
            <person name="Aquadro C.F."/>
            <person name="Ardell D.H."/>
            <person name="Arguello R."/>
            <person name="Artieri C.G."/>
            <person name="Barbash D.A."/>
            <person name="Barker D."/>
            <person name="Barsanti P."/>
            <person name="Batterham P."/>
            <person name="Batzoglou S."/>
            <person name="Begun D."/>
            <person name="Bhutkar A."/>
            <person name="Blanco E."/>
            <person name="Bosak S.A."/>
            <person name="Bradley R.K."/>
            <person name="Brand A.D."/>
            <person name="Brent M.R."/>
            <person name="Brooks A.N."/>
            <person name="Brown R.H."/>
            <person name="Butlin R.K."/>
            <person name="Caggese C."/>
            <person name="Calvi B.R."/>
            <person name="Bernardo de Carvalho A."/>
            <person name="Caspi A."/>
            <person name="Castrezana S."/>
            <person name="Celniker S.E."/>
            <person name="Chang J.L."/>
            <person name="Chapple C."/>
            <person name="Chatterji S."/>
            <person name="Chinwalla A."/>
            <person name="Civetta A."/>
            <person name="Clifton S.W."/>
            <person name="Comeron J.M."/>
            <person name="Costello J.C."/>
            <person name="Coyne J.A."/>
            <person name="Daub J."/>
            <person name="David R.G."/>
            <person name="Delcher A.L."/>
            <person name="Delehaunty K."/>
            <person name="Do C.B."/>
            <person name="Ebling H."/>
            <person name="Edwards K."/>
            <person name="Eickbush T."/>
            <person name="Evans J.D."/>
            <person name="Filipski A."/>
            <person name="Findeiss S."/>
            <person name="Freyhult E."/>
            <person name="Fulton L."/>
            <person name="Fulton R."/>
            <person name="Garcia A.C."/>
            <person name="Gardiner A."/>
            <person name="Garfield D.A."/>
            <person name="Garvin B.E."/>
            <person name="Gibson G."/>
            <person name="Gilbert D."/>
            <person name="Gnerre S."/>
            <person name="Godfrey J."/>
            <person name="Good R."/>
            <person name="Gotea V."/>
            <person name="Gravely B."/>
            <person name="Greenberg A.J."/>
            <person name="Griffiths-Jones S."/>
            <person name="Gross S."/>
            <person name="Guigo R."/>
            <person name="Gustafson E.A."/>
            <person name="Haerty W."/>
            <person name="Hahn M.W."/>
            <person name="Halligan D.L."/>
            <person name="Halpern A.L."/>
            <person name="Halter G.M."/>
            <person name="Han M.V."/>
            <person name="Heger A."/>
            <person name="Hillier L."/>
            <person name="Hinrichs A.S."/>
            <person name="Holmes I."/>
            <person name="Hoskins R.A."/>
            <person name="Hubisz M.J."/>
            <person name="Hultmark D."/>
            <person name="Huntley M.A."/>
            <person name="Jaffe D.B."/>
            <person name="Jagadeeshan S."/>
            <person name="Jeck W.R."/>
            <person name="Johnson J."/>
            <person name="Jones C.D."/>
            <person name="Jordan W.C."/>
            <person name="Karpen G.H."/>
            <person name="Kataoka E."/>
            <person name="Keightley P.D."/>
            <person name="Kheradpour P."/>
            <person name="Kirkness E.F."/>
            <person name="Koerich L.B."/>
            <person name="Kristiansen K."/>
            <person name="Kudrna D."/>
            <person name="Kulathinal R.J."/>
            <person name="Kumar S."/>
            <person name="Kwok R."/>
            <person name="Lander E."/>
            <person name="Langley C.H."/>
            <person name="Lapoint R."/>
            <person name="Lazzaro B.P."/>
            <person name="Lee S.J."/>
            <person name="Levesque L."/>
            <person name="Li R."/>
            <person name="Lin C.F."/>
            <person name="Lin M.F."/>
            <person name="Lindblad-Toh K."/>
            <person name="Llopart A."/>
            <person name="Long M."/>
            <person name="Low L."/>
            <person name="Lozovsky E."/>
            <person name="Lu J."/>
            <person name="Luo M."/>
            <person name="Machado C.A."/>
            <person name="Makalowski W."/>
            <person name="Marzo M."/>
            <person name="Matsuda M."/>
            <person name="Matzkin L."/>
            <person name="McAllister B."/>
            <person name="McBride C.S."/>
            <person name="McKernan B."/>
            <person name="McKernan K."/>
            <person name="Mendez-Lago M."/>
            <person name="Minx P."/>
            <person name="Mollenhauer M.U."/>
            <person name="Montooth K."/>
            <person name="Mount S.M."/>
            <person name="Mu X."/>
            <person name="Myers E."/>
            <person name="Negre B."/>
            <person name="Newfeld S."/>
            <person name="Nielsen R."/>
            <person name="Noor M.A."/>
            <person name="O'Grady P."/>
            <person name="Pachter L."/>
            <person name="Papaceit M."/>
            <person name="Parisi M.J."/>
            <person name="Parisi M."/>
            <person name="Parts L."/>
            <person name="Pedersen J.S."/>
            <person name="Pesole G."/>
            <person name="Phillippy A.M."/>
            <person name="Ponting C.P."/>
            <person name="Pop M."/>
            <person name="Porcelli D."/>
            <person name="Powell J.R."/>
            <person name="Prohaska S."/>
            <person name="Pruitt K."/>
            <person name="Puig M."/>
            <person name="Quesneville H."/>
            <person name="Ram K.R."/>
            <person name="Rand D."/>
            <person name="Rasmussen M.D."/>
            <person name="Reed L.K."/>
            <person name="Reenan R."/>
            <person name="Reily A."/>
            <person name="Remington K.A."/>
            <person name="Rieger T.T."/>
            <person name="Ritchie M.G."/>
            <person name="Robin C."/>
            <person name="Rogers Y.H."/>
            <person name="Rohde C."/>
            <person name="Rozas J."/>
            <person name="Rubenfield M.J."/>
            <person name="Ruiz A."/>
            <person name="Russo S."/>
            <person name="Salzberg S.L."/>
            <person name="Sanchez-Gracia A."/>
            <person name="Saranga D.J."/>
            <person name="Sato H."/>
            <person name="Schaeffer S.W."/>
            <person name="Schatz M.C."/>
            <person name="Schlenke T."/>
            <person name="Schwartz R."/>
            <person name="Segarra C."/>
            <person name="Singh R.S."/>
            <person name="Sirot L."/>
            <person name="Sirota M."/>
            <person name="Sisneros N.B."/>
            <person name="Smith C.D."/>
            <person name="Smith T.F."/>
            <person name="Spieth J."/>
            <person name="Stage D.E."/>
            <person name="Stark A."/>
            <person name="Stephan W."/>
            <person name="Strausberg R.L."/>
            <person name="Strempel S."/>
            <person name="Sturgill D."/>
            <person name="Sutton G."/>
            <person name="Sutton G.G."/>
            <person name="Tao W."/>
            <person name="Teichmann S."/>
            <person name="Tobari Y.N."/>
            <person name="Tomimura Y."/>
            <person name="Tsolas J.M."/>
            <person name="Valente V.L."/>
            <person name="Venter E."/>
            <person name="Venter J.C."/>
            <person name="Vicario S."/>
            <person name="Vieira F.G."/>
            <person name="Vilella A.J."/>
            <person name="Villasante A."/>
            <person name="Walenz B."/>
            <person name="Wang J."/>
            <person name="Wasserman M."/>
            <person name="Watts T."/>
            <person name="Wilson D."/>
            <person name="Wilson R.K."/>
            <person name="Wing R.A."/>
            <person name="Wolfner M.F."/>
            <person name="Wong A."/>
            <person name="Wong G.K."/>
            <person name="Wu C.I."/>
            <person name="Wu G."/>
            <person name="Yamamoto D."/>
            <person name="Yang H.P."/>
            <person name="Yang S.P."/>
            <person name="Yorke J.A."/>
            <person name="Yoshida K."/>
            <person name="Zdobnov E."/>
            <person name="Zhang P."/>
            <person name="Zhang Y."/>
            <person name="Zimin A.V."/>
            <person name="Baldwin J."/>
            <person name="Abdouelleil A."/>
            <person name="Abdulkadir J."/>
            <person name="Abebe A."/>
            <person name="Abera B."/>
            <person name="Abreu J."/>
            <person name="Acer S.C."/>
            <person name="Aftuck L."/>
            <person name="Alexander A."/>
            <person name="An P."/>
            <person name="Anderson E."/>
            <person name="Anderson S."/>
            <person name="Arachi H."/>
            <person name="Azer M."/>
            <person name="Bachantsang P."/>
            <person name="Barry A."/>
            <person name="Bayul T."/>
            <person name="Berlin A."/>
            <person name="Bessette D."/>
            <person name="Bloom T."/>
            <person name="Blye J."/>
            <person name="Boguslavskiy L."/>
            <person name="Bonnet C."/>
            <person name="Boukhgalter B."/>
            <person name="Bourzgui I."/>
            <person name="Brown A."/>
            <person name="Cahill P."/>
            <person name="Channer S."/>
            <person name="Cheshatsang Y."/>
            <person name="Chuda L."/>
            <person name="Citroen M."/>
            <person name="Collymore A."/>
            <person name="Cooke P."/>
            <person name="Costello M."/>
            <person name="D'Aco K."/>
            <person name="Daza R."/>
            <person name="De Haan G."/>
            <person name="DeGray S."/>
            <person name="DeMaso C."/>
            <person name="Dhargay N."/>
            <person name="Dooley K."/>
            <person name="Dooley E."/>
            <person name="Doricent M."/>
            <person name="Dorje P."/>
            <person name="Dorjee K."/>
            <person name="Dupes A."/>
            <person name="Elong R."/>
            <person name="Falk J."/>
            <person name="Farina A."/>
            <person name="Faro S."/>
            <person name="Ferguson D."/>
            <person name="Fisher S."/>
            <person name="Foley C.D."/>
            <person name="Franke A."/>
            <person name="Friedrich D."/>
            <person name="Gadbois L."/>
            <person name="Gearin G."/>
            <person name="Gearin C.R."/>
            <person name="Giannoukos G."/>
            <person name="Goode T."/>
            <person name="Graham J."/>
            <person name="Grandbois E."/>
            <person name="Grewal S."/>
            <person name="Gyaltsen K."/>
            <person name="Hafez N."/>
            <person name="Hagos B."/>
            <person name="Hall J."/>
            <person name="Henson C."/>
            <person name="Hollinger A."/>
            <person name="Honan T."/>
            <person name="Huard M.D."/>
            <person name="Hughes L."/>
            <person name="Hurhula B."/>
            <person name="Husby M.E."/>
            <person name="Kamat A."/>
            <person name="Kanga B."/>
            <person name="Kashin S."/>
            <person name="Khazanovich D."/>
            <person name="Kisner P."/>
            <person name="Lance K."/>
            <person name="Lara M."/>
            <person name="Lee W."/>
            <person name="Lennon N."/>
            <person name="Letendre F."/>
            <person name="LeVine R."/>
            <person name="Lipovsky A."/>
            <person name="Liu X."/>
            <person name="Liu J."/>
            <person name="Liu S."/>
            <person name="Lokyitsang T."/>
            <person name="Lokyitsang Y."/>
            <person name="Lubonja R."/>
            <person name="Lui A."/>
            <person name="MacDonald P."/>
            <person name="Magnisalis V."/>
            <person name="Maru K."/>
            <person name="Matthews C."/>
            <person name="McCusker W."/>
            <person name="McDonough S."/>
            <person name="Mehta T."/>
            <person name="Meldrim J."/>
            <person name="Meneus L."/>
            <person name="Mihai O."/>
            <person name="Mihalev A."/>
            <person name="Mihova T."/>
            <person name="Mittelman R."/>
            <person name="Mlenga V."/>
            <person name="Montmayeur A."/>
            <person name="Mulrain L."/>
            <person name="Navidi A."/>
            <person name="Naylor J."/>
            <person name="Negash T."/>
            <person name="Nguyen T."/>
            <person name="Nguyen N."/>
            <person name="Nicol R."/>
            <person name="Norbu C."/>
            <person name="Norbu N."/>
            <person name="Novod N."/>
            <person name="O'Neill B."/>
            <person name="Osman S."/>
            <person name="Markiewicz E."/>
            <person name="Oyono O.L."/>
            <person name="Patti C."/>
            <person name="Phunkhang P."/>
            <person name="Pierre F."/>
            <person name="Priest M."/>
            <person name="Raghuraman S."/>
            <person name="Rege F."/>
            <person name="Reyes R."/>
            <person name="Rise C."/>
            <person name="Rogov P."/>
            <person name="Ross K."/>
            <person name="Ryan E."/>
            <person name="Settipalli S."/>
            <person name="Shea T."/>
            <person name="Sherpa N."/>
            <person name="Shi L."/>
            <person name="Shih D."/>
            <person name="Sparrow T."/>
            <person name="Spaulding J."/>
            <person name="Stalker J."/>
            <person name="Stange-Thomann N."/>
            <person name="Stavropoulos S."/>
            <person name="Stone C."/>
            <person name="Strader C."/>
            <person name="Tesfaye S."/>
            <person name="Thomson T."/>
            <person name="Thoulutsang Y."/>
            <person name="Thoulutsang D."/>
            <person name="Topham K."/>
            <person name="Topping I."/>
            <person name="Tsamla T."/>
            <person name="Vassiliev H."/>
            <person name="Vo A."/>
            <person name="Wangchuk T."/>
            <person name="Wangdi T."/>
            <person name="Weiand M."/>
            <person name="Wilkinson J."/>
            <person name="Wilson A."/>
            <person name="Yadav S."/>
            <person name="Young G."/>
            <person name="Yu Q."/>
            <person name="Zembek L."/>
            <person name="Zhong D."/>
            <person name="Zimmer A."/>
            <person name="Zwirko Z."/>
            <person name="Jaffe D.B."/>
            <person name="Alvarez P."/>
            <person name="Brockman W."/>
            <person name="Butler J."/>
            <person name="Chin C."/>
            <person name="Gnerre S."/>
            <person name="Grabherr M."/>
            <person name="Kleber M."/>
            <person name="Mauceli E."/>
            <person name="MacCallum I."/>
        </authorList>
    </citation>
    <scope>NUCLEOTIDE SEQUENCE [LARGE SCALE GENOMIC DNA]</scope>
    <source>
        <strain evidence="3">Tucson 14024-0371.13</strain>
    </source>
</reference>
<feature type="transmembrane region" description="Helical" evidence="1">
    <location>
        <begin position="135"/>
        <end position="158"/>
    </location>
</feature>
<keyword evidence="1" id="KW-0472">Membrane</keyword>
<accession>B3MM02</accession>
<dbReference type="PhylomeDB" id="B3MM02"/>
<dbReference type="HOGENOM" id="CLU_1620801_0_0_1"/>
<keyword evidence="1" id="KW-1133">Transmembrane helix</keyword>
<evidence type="ECO:0000313" key="2">
    <source>
        <dbReference type="EMBL" id="EDV31830.1"/>
    </source>
</evidence>